<organism evidence="1 2">
    <name type="scientific">Saccharopolyspora aridisoli</name>
    <dbReference type="NCBI Taxonomy" id="2530385"/>
    <lineage>
        <taxon>Bacteria</taxon>
        <taxon>Bacillati</taxon>
        <taxon>Actinomycetota</taxon>
        <taxon>Actinomycetes</taxon>
        <taxon>Pseudonocardiales</taxon>
        <taxon>Pseudonocardiaceae</taxon>
        <taxon>Saccharopolyspora</taxon>
    </lineage>
</organism>
<evidence type="ECO:0000313" key="1">
    <source>
        <dbReference type="EMBL" id="TDC92108.1"/>
    </source>
</evidence>
<comment type="caution">
    <text evidence="1">The sequence shown here is derived from an EMBL/GenBank/DDBJ whole genome shotgun (WGS) entry which is preliminary data.</text>
</comment>
<keyword evidence="2" id="KW-1185">Reference proteome</keyword>
<dbReference type="EMBL" id="SMKV01000015">
    <property type="protein sequence ID" value="TDC92108.1"/>
    <property type="molecule type" value="Genomic_DNA"/>
</dbReference>
<dbReference type="RefSeq" id="WP_132623524.1">
    <property type="nucleotide sequence ID" value="NZ_SMKV01000015.1"/>
</dbReference>
<reference evidence="1 2" key="1">
    <citation type="submission" date="2019-03" db="EMBL/GenBank/DDBJ databases">
        <title>Draft genome sequences of novel Actinobacteria.</title>
        <authorList>
            <person name="Sahin N."/>
            <person name="Ay H."/>
            <person name="Saygin H."/>
        </authorList>
    </citation>
    <scope>NUCLEOTIDE SEQUENCE [LARGE SCALE GENOMIC DNA]</scope>
    <source>
        <strain evidence="1 2">16K404</strain>
    </source>
</reference>
<dbReference type="Proteomes" id="UP000294744">
    <property type="component" value="Unassembled WGS sequence"/>
</dbReference>
<sequence>MISNSPESFANAVEAWHAACKQACLENRNCLDRYGAVVTALITWLADNPDAARLYFGDCDETEHPWLSTYVRSAANDLTRSLVELNVAHNHPENKTKIEFVIGALRHLVREELRRGALDHTRLAHRLTQFAPLLPTNQNCSDHP</sequence>
<gene>
    <name evidence="1" type="ORF">E1161_14240</name>
</gene>
<dbReference type="OrthoDB" id="3691113at2"/>
<proteinExistence type="predicted"/>
<name>A0A4R4UJH7_9PSEU</name>
<protein>
    <submittedName>
        <fullName evidence="1">Uncharacterized protein</fullName>
    </submittedName>
</protein>
<dbReference type="Gene3D" id="1.10.357.10">
    <property type="entry name" value="Tetracycline Repressor, domain 2"/>
    <property type="match status" value="1"/>
</dbReference>
<accession>A0A4R4UJH7</accession>
<evidence type="ECO:0000313" key="2">
    <source>
        <dbReference type="Proteomes" id="UP000294744"/>
    </source>
</evidence>
<dbReference type="AlphaFoldDB" id="A0A4R4UJH7"/>